<dbReference type="InterPro" id="IPR017438">
    <property type="entry name" value="ATP-NAD_kinase_N"/>
</dbReference>
<evidence type="ECO:0000256" key="19">
    <source>
        <dbReference type="ARBA" id="ARBA00024556"/>
    </source>
</evidence>
<dbReference type="InterPro" id="IPR001206">
    <property type="entry name" value="Diacylglycerol_kinase_cat_dom"/>
</dbReference>
<protein>
    <recommendedName>
        <fullName evidence="24">Acylglycerol kinase, mitochondrial</fullName>
        <ecNumber evidence="5">2.7.1.107</ecNumber>
        <ecNumber evidence="22">2.7.1.138</ecNumber>
        <ecNumber evidence="23">2.7.1.94</ecNumber>
    </recommendedName>
    <alternativeName>
        <fullName evidence="25">Multiple substrate lipid kinase</fullName>
    </alternativeName>
</protein>
<evidence type="ECO:0000256" key="27">
    <source>
        <dbReference type="ARBA" id="ARBA00048034"/>
    </source>
</evidence>
<comment type="catalytic activity">
    <reaction evidence="17">
        <text>1-(9Z-octadecenoyl)-sn-glycerol + ATP = 1-(9Z-octadecenoyl)-sn-glycero-3-phosphate + ADP + H(+)</text>
        <dbReference type="Rhea" id="RHEA:41079"/>
        <dbReference type="ChEBI" id="CHEBI:15378"/>
        <dbReference type="ChEBI" id="CHEBI:30616"/>
        <dbReference type="ChEBI" id="CHEBI:74544"/>
        <dbReference type="ChEBI" id="CHEBI:75757"/>
        <dbReference type="ChEBI" id="CHEBI:456216"/>
    </reaction>
    <physiologicalReaction direction="left-to-right" evidence="17">
        <dbReference type="Rhea" id="RHEA:41080"/>
    </physiologicalReaction>
</comment>
<dbReference type="AlphaFoldDB" id="A0A6J2Y832"/>
<dbReference type="GO" id="GO:0001729">
    <property type="term" value="F:ceramide kinase activity"/>
    <property type="evidence" value="ECO:0007669"/>
    <property type="project" value="UniProtKB-EC"/>
</dbReference>
<evidence type="ECO:0000313" key="32">
    <source>
        <dbReference type="RefSeq" id="XP_030759987.1"/>
    </source>
</evidence>
<evidence type="ECO:0000256" key="1">
    <source>
        <dbReference type="ARBA" id="ARBA00001946"/>
    </source>
</evidence>
<dbReference type="Proteomes" id="UP000504635">
    <property type="component" value="Unplaced"/>
</dbReference>
<dbReference type="GO" id="GO:0047620">
    <property type="term" value="F:acylglycerol kinase activity"/>
    <property type="evidence" value="ECO:0007669"/>
    <property type="project" value="UniProtKB-EC"/>
</dbReference>
<dbReference type="RefSeq" id="XP_030759988.1">
    <property type="nucleotide sequence ID" value="XM_030904128.1"/>
</dbReference>
<dbReference type="PANTHER" id="PTHR12358:SF31">
    <property type="entry name" value="ACYLGLYCEROL KINASE, MITOCHONDRIAL"/>
    <property type="match status" value="1"/>
</dbReference>
<keyword evidence="31" id="KW-1185">Reference proteome</keyword>
<comment type="catalytic activity">
    <reaction evidence="19">
        <text>2-(5Z,8Z,11Z,14Z-eicosatetraenoyl)-glycerol + ATP = 2-(5Z,8Z,11Z,14Z-eicosatetraenoyl)-sn-glycero-3-phosphate + ADP + H(+)</text>
        <dbReference type="Rhea" id="RHEA:43316"/>
        <dbReference type="ChEBI" id="CHEBI:15378"/>
        <dbReference type="ChEBI" id="CHEBI:30616"/>
        <dbReference type="ChEBI" id="CHEBI:52392"/>
        <dbReference type="ChEBI" id="CHEBI:78209"/>
        <dbReference type="ChEBI" id="CHEBI:456216"/>
    </reaction>
    <physiologicalReaction direction="left-to-right" evidence="19">
        <dbReference type="Rhea" id="RHEA:43317"/>
    </physiologicalReaction>
</comment>
<evidence type="ECO:0000313" key="31">
    <source>
        <dbReference type="Proteomes" id="UP000504635"/>
    </source>
</evidence>
<dbReference type="PANTHER" id="PTHR12358">
    <property type="entry name" value="SPHINGOSINE KINASE"/>
    <property type="match status" value="1"/>
</dbReference>
<keyword evidence="13" id="KW-0472">Membrane</keyword>
<comment type="catalytic activity">
    <reaction evidence="14">
        <text>1,2-di-(9Z-octadecenoyl)-sn-glycerol + ATP = 1,2-di-(9Z-octadecenoyl)-sn-glycero-3-phosphate + ADP + H(+)</text>
        <dbReference type="Rhea" id="RHEA:40327"/>
        <dbReference type="ChEBI" id="CHEBI:15378"/>
        <dbReference type="ChEBI" id="CHEBI:30616"/>
        <dbReference type="ChEBI" id="CHEBI:52333"/>
        <dbReference type="ChEBI" id="CHEBI:74546"/>
        <dbReference type="ChEBI" id="CHEBI:456216"/>
    </reaction>
    <physiologicalReaction direction="left-to-right" evidence="14">
        <dbReference type="Rhea" id="RHEA:40328"/>
    </physiologicalReaction>
</comment>
<evidence type="ECO:0000256" key="5">
    <source>
        <dbReference type="ARBA" id="ARBA00012133"/>
    </source>
</evidence>
<keyword evidence="8 32" id="KW-0418">Kinase</keyword>
<evidence type="ECO:0000256" key="9">
    <source>
        <dbReference type="ARBA" id="ARBA00022792"/>
    </source>
</evidence>
<dbReference type="InterPro" id="IPR045579">
    <property type="entry name" value="AGK_C"/>
</dbReference>
<feature type="domain" description="DAGKc" evidence="30">
    <location>
        <begin position="61"/>
        <end position="204"/>
    </location>
</feature>
<dbReference type="EC" id="2.7.1.138" evidence="22"/>
<proteinExistence type="inferred from homology"/>
<evidence type="ECO:0000256" key="25">
    <source>
        <dbReference type="ARBA" id="ARBA00030553"/>
    </source>
</evidence>
<comment type="catalytic activity">
    <reaction evidence="15">
        <text>a 1,2-diacyl-sn-glycerol + ATP = a 1,2-diacyl-sn-glycero-3-phosphate + ADP + H(+)</text>
        <dbReference type="Rhea" id="RHEA:10272"/>
        <dbReference type="ChEBI" id="CHEBI:15378"/>
        <dbReference type="ChEBI" id="CHEBI:17815"/>
        <dbReference type="ChEBI" id="CHEBI:30616"/>
        <dbReference type="ChEBI" id="CHEBI:58608"/>
        <dbReference type="ChEBI" id="CHEBI:456216"/>
        <dbReference type="EC" id="2.7.1.107"/>
    </reaction>
    <physiologicalReaction direction="left-to-right" evidence="15">
        <dbReference type="Rhea" id="RHEA:10273"/>
    </physiologicalReaction>
</comment>
<comment type="similarity">
    <text evidence="21">Belongs to the AGK family.</text>
</comment>
<comment type="cofactor">
    <cofactor evidence="1">
        <name>Mg(2+)</name>
        <dbReference type="ChEBI" id="CHEBI:18420"/>
    </cofactor>
</comment>
<evidence type="ECO:0000256" key="8">
    <source>
        <dbReference type="ARBA" id="ARBA00022777"/>
    </source>
</evidence>
<evidence type="ECO:0000256" key="10">
    <source>
        <dbReference type="ARBA" id="ARBA00022840"/>
    </source>
</evidence>
<dbReference type="Pfam" id="PF00781">
    <property type="entry name" value="DAGK_cat"/>
    <property type="match status" value="1"/>
</dbReference>
<dbReference type="SUPFAM" id="SSF111331">
    <property type="entry name" value="NAD kinase/diacylglycerol kinase-like"/>
    <property type="match status" value="1"/>
</dbReference>
<dbReference type="CTD" id="326168"/>
<evidence type="ECO:0000256" key="6">
    <source>
        <dbReference type="ARBA" id="ARBA00022679"/>
    </source>
</evidence>
<dbReference type="Pfam" id="PF19712">
    <property type="entry name" value="AGK_C"/>
    <property type="match status" value="1"/>
</dbReference>
<dbReference type="GeneID" id="115885274"/>
<dbReference type="GO" id="GO:0046513">
    <property type="term" value="P:ceramide biosynthetic process"/>
    <property type="evidence" value="ECO:0007669"/>
    <property type="project" value="TreeGrafter"/>
</dbReference>
<comment type="catalytic activity">
    <reaction evidence="29">
        <text>N-(hexanoyl)sphing-4-enine + ATP = N-hexanoylsphing-4-enine 1-phosphate + ADP + H(+)</text>
        <dbReference type="Rhea" id="RHEA:43312"/>
        <dbReference type="ChEBI" id="CHEBI:15378"/>
        <dbReference type="ChEBI" id="CHEBI:30616"/>
        <dbReference type="ChEBI" id="CHEBI:63867"/>
        <dbReference type="ChEBI" id="CHEBI:82959"/>
        <dbReference type="ChEBI" id="CHEBI:456216"/>
    </reaction>
    <physiologicalReaction direction="left-to-right" evidence="29">
        <dbReference type="Rhea" id="RHEA:43313"/>
    </physiologicalReaction>
</comment>
<gene>
    <name evidence="32 33" type="primary">LOC115885274</name>
</gene>
<evidence type="ECO:0000256" key="26">
    <source>
        <dbReference type="ARBA" id="ARBA00044480"/>
    </source>
</evidence>
<evidence type="ECO:0000256" key="15">
    <source>
        <dbReference type="ARBA" id="ARBA00023411"/>
    </source>
</evidence>
<keyword evidence="9" id="KW-0999">Mitochondrion inner membrane</keyword>
<evidence type="ECO:0000256" key="21">
    <source>
        <dbReference type="ARBA" id="ARBA00025749"/>
    </source>
</evidence>
<evidence type="ECO:0000256" key="7">
    <source>
        <dbReference type="ARBA" id="ARBA00022741"/>
    </source>
</evidence>
<dbReference type="KEGG" id="soy:115885274"/>
<evidence type="ECO:0000256" key="13">
    <source>
        <dbReference type="ARBA" id="ARBA00023136"/>
    </source>
</evidence>
<evidence type="ECO:0000256" key="20">
    <source>
        <dbReference type="ARBA" id="ARBA00024636"/>
    </source>
</evidence>
<comment type="catalytic activity">
    <reaction evidence="20">
        <text>1-hexadecanoyl-sn-glycerol + ATP = 1-hexadecanoyl-sn-glycero-3-phosphate + ADP + H(+)</text>
        <dbReference type="Rhea" id="RHEA:43308"/>
        <dbReference type="ChEBI" id="CHEBI:15378"/>
        <dbReference type="ChEBI" id="CHEBI:30616"/>
        <dbReference type="ChEBI" id="CHEBI:57518"/>
        <dbReference type="ChEBI" id="CHEBI:75542"/>
        <dbReference type="ChEBI" id="CHEBI:456216"/>
    </reaction>
    <physiologicalReaction direction="left-to-right" evidence="20">
        <dbReference type="Rhea" id="RHEA:43309"/>
    </physiologicalReaction>
</comment>
<dbReference type="GO" id="GO:0046512">
    <property type="term" value="P:sphingosine biosynthetic process"/>
    <property type="evidence" value="ECO:0007669"/>
    <property type="project" value="TreeGrafter"/>
</dbReference>
<keyword evidence="6" id="KW-0808">Transferase</keyword>
<evidence type="ECO:0000256" key="17">
    <source>
        <dbReference type="ARBA" id="ARBA00024505"/>
    </source>
</evidence>
<sequence length="425" mass="48433">MAFVLKTYKTLRNNWKKSTFFAIVLGWGGSYTKNYLETENLMRAYCKKASEYGNQTIPVTANPRSVTVILNPKANKRKAQSEFEKYCAPLLHLAGLKVELVKTESEGHGKSIIDKINGPEALVVAGGDGTLSEVITGLLRRTNENVNNLVPLGILPLGRNNSLSQSLFPNKTKLNRVKSLADATMAIIEEHTKPVDVLRIEILTEEEKRPIYAMSGIKWGAYRDAEVMKESYWYFGGLKKYVTYLLNGLKTNLAWNCQAQVYYSPPCAGCSNCYQGQQSQSQSKWFQNFIKGTDESRKYQYVNNPYCNEKLERNISTTDFNIFTSNVIPSRISDTDIPKIQLYIGPPKVDYVDFVRQGWKYENDGSREIEESIEARTIEIDPKLVKGQELWFSIDNEDYEAKPIKVTLLPRLLKMYCSRDILINK</sequence>
<dbReference type="GO" id="GO:0004143">
    <property type="term" value="F:ATP-dependent diacylglycerol kinase activity"/>
    <property type="evidence" value="ECO:0007669"/>
    <property type="project" value="UniProtKB-EC"/>
</dbReference>
<evidence type="ECO:0000256" key="28">
    <source>
        <dbReference type="ARBA" id="ARBA00048663"/>
    </source>
</evidence>
<evidence type="ECO:0000256" key="14">
    <source>
        <dbReference type="ARBA" id="ARBA00023371"/>
    </source>
</evidence>
<evidence type="ECO:0000256" key="18">
    <source>
        <dbReference type="ARBA" id="ARBA00024512"/>
    </source>
</evidence>
<dbReference type="GO" id="GO:0005743">
    <property type="term" value="C:mitochondrial inner membrane"/>
    <property type="evidence" value="ECO:0007669"/>
    <property type="project" value="UniProtKB-SubCell"/>
</dbReference>
<evidence type="ECO:0000256" key="3">
    <source>
        <dbReference type="ARBA" id="ARBA00004637"/>
    </source>
</evidence>
<comment type="pathway">
    <text evidence="4">Lipid metabolism; glycerolipid metabolism.</text>
</comment>
<keyword evidence="11" id="KW-0443">Lipid metabolism</keyword>
<keyword evidence="12" id="KW-0496">Mitochondrion</keyword>
<comment type="catalytic activity">
    <reaction evidence="16">
        <text>1-(5Z,8Z,11Z,14Z-eicosatetraenoyl)-sn-glycerol + ATP = 1-(5Z,8Z,11Z,14Z-eicosatetraenoyl)-sn-glycero-3-phosphate + ADP + H(+)</text>
        <dbReference type="Rhea" id="RHEA:43328"/>
        <dbReference type="ChEBI" id="CHEBI:15378"/>
        <dbReference type="ChEBI" id="CHEBI:30616"/>
        <dbReference type="ChEBI" id="CHEBI:34071"/>
        <dbReference type="ChEBI" id="CHEBI:74938"/>
        <dbReference type="ChEBI" id="CHEBI:456216"/>
    </reaction>
    <physiologicalReaction direction="left-to-right" evidence="16">
        <dbReference type="Rhea" id="RHEA:43329"/>
    </physiologicalReaction>
</comment>
<dbReference type="EC" id="2.7.1.94" evidence="23"/>
<comment type="catalytic activity">
    <reaction evidence="26">
        <text>a 2-acylglycerol + ATP = a 2-acyl-sn-glycerol 3-phosphate + ADP + H(+)</text>
        <dbReference type="Rhea" id="RHEA:39847"/>
        <dbReference type="ChEBI" id="CHEBI:15378"/>
        <dbReference type="ChEBI" id="CHEBI:17389"/>
        <dbReference type="ChEBI" id="CHEBI:30616"/>
        <dbReference type="ChEBI" id="CHEBI:64982"/>
        <dbReference type="ChEBI" id="CHEBI:456216"/>
    </reaction>
    <physiologicalReaction direction="left-to-right" evidence="26">
        <dbReference type="Rhea" id="RHEA:39848"/>
    </physiologicalReaction>
</comment>
<name>A0A6J2Y832_SITOR</name>
<organism evidence="31 33">
    <name type="scientific">Sitophilus oryzae</name>
    <name type="common">Rice weevil</name>
    <name type="synonym">Curculio oryzae</name>
    <dbReference type="NCBI Taxonomy" id="7048"/>
    <lineage>
        <taxon>Eukaryota</taxon>
        <taxon>Metazoa</taxon>
        <taxon>Ecdysozoa</taxon>
        <taxon>Arthropoda</taxon>
        <taxon>Hexapoda</taxon>
        <taxon>Insecta</taxon>
        <taxon>Pterygota</taxon>
        <taxon>Neoptera</taxon>
        <taxon>Endopterygota</taxon>
        <taxon>Coleoptera</taxon>
        <taxon>Polyphaga</taxon>
        <taxon>Cucujiformia</taxon>
        <taxon>Curculionidae</taxon>
        <taxon>Dryophthorinae</taxon>
        <taxon>Sitophilus</taxon>
    </lineage>
</organism>
<evidence type="ECO:0000256" key="23">
    <source>
        <dbReference type="ARBA" id="ARBA00026098"/>
    </source>
</evidence>
<dbReference type="InterPro" id="IPR016064">
    <property type="entry name" value="NAD/diacylglycerol_kinase_sf"/>
</dbReference>
<evidence type="ECO:0000256" key="2">
    <source>
        <dbReference type="ARBA" id="ARBA00004569"/>
    </source>
</evidence>
<dbReference type="RefSeq" id="XP_030759987.1">
    <property type="nucleotide sequence ID" value="XM_030904127.1"/>
</dbReference>
<evidence type="ECO:0000259" key="30">
    <source>
        <dbReference type="PROSITE" id="PS50146"/>
    </source>
</evidence>
<evidence type="ECO:0000256" key="4">
    <source>
        <dbReference type="ARBA" id="ARBA00005175"/>
    </source>
</evidence>
<dbReference type="UniPathway" id="UPA00230"/>
<evidence type="ECO:0000256" key="16">
    <source>
        <dbReference type="ARBA" id="ARBA00024483"/>
    </source>
</evidence>
<evidence type="ECO:0000256" key="11">
    <source>
        <dbReference type="ARBA" id="ARBA00023098"/>
    </source>
</evidence>
<dbReference type="InterPro" id="IPR050187">
    <property type="entry name" value="Lipid_Phosphate_FormReg"/>
</dbReference>
<evidence type="ECO:0000256" key="12">
    <source>
        <dbReference type="ARBA" id="ARBA00023128"/>
    </source>
</evidence>
<dbReference type="PROSITE" id="PS50146">
    <property type="entry name" value="DAGK"/>
    <property type="match status" value="1"/>
</dbReference>
<accession>A0A6J2Y832</accession>
<dbReference type="OrthoDB" id="9979394at2759"/>
<comment type="subcellular location">
    <subcellularLocation>
        <location evidence="3">Mitochondrion inner membrane</location>
        <topology evidence="3">Peripheral membrane protein</topology>
    </subcellularLocation>
    <subcellularLocation>
        <location evidence="2">Mitochondrion intermembrane space</location>
    </subcellularLocation>
</comment>
<evidence type="ECO:0000256" key="24">
    <source>
        <dbReference type="ARBA" id="ARBA00026142"/>
    </source>
</evidence>
<keyword evidence="10" id="KW-0067">ATP-binding</keyword>
<dbReference type="EC" id="2.7.1.107" evidence="5"/>
<comment type="catalytic activity">
    <reaction evidence="28">
        <text>a monoacylglycerol + ATP = a monoacyl-sn-glycero-3-phosphate + ADP + H(+)</text>
        <dbReference type="Rhea" id="RHEA:19293"/>
        <dbReference type="ChEBI" id="CHEBI:15378"/>
        <dbReference type="ChEBI" id="CHEBI:17408"/>
        <dbReference type="ChEBI" id="CHEBI:30616"/>
        <dbReference type="ChEBI" id="CHEBI:77589"/>
        <dbReference type="ChEBI" id="CHEBI:456216"/>
        <dbReference type="EC" id="2.7.1.94"/>
    </reaction>
    <physiologicalReaction direction="left-to-right" evidence="28">
        <dbReference type="Rhea" id="RHEA:19294"/>
    </physiologicalReaction>
</comment>
<comment type="catalytic activity">
    <reaction evidence="27">
        <text>an N-acylsphing-4-enine + ATP = an N-acylsphing-4-enine 1-phosphate + ADP + H(+)</text>
        <dbReference type="Rhea" id="RHEA:17929"/>
        <dbReference type="ChEBI" id="CHEBI:15378"/>
        <dbReference type="ChEBI" id="CHEBI:30616"/>
        <dbReference type="ChEBI" id="CHEBI:52639"/>
        <dbReference type="ChEBI" id="CHEBI:57674"/>
        <dbReference type="ChEBI" id="CHEBI:456216"/>
        <dbReference type="EC" id="2.7.1.138"/>
    </reaction>
    <physiologicalReaction direction="left-to-right" evidence="27">
        <dbReference type="Rhea" id="RHEA:17930"/>
    </physiologicalReaction>
</comment>
<dbReference type="Gene3D" id="3.40.50.10330">
    <property type="entry name" value="Probable inorganic polyphosphate/atp-NAD kinase, domain 1"/>
    <property type="match status" value="1"/>
</dbReference>
<keyword evidence="7" id="KW-0547">Nucleotide-binding</keyword>
<reference evidence="32 33" key="1">
    <citation type="submission" date="2025-04" db="UniProtKB">
        <authorList>
            <consortium name="RefSeq"/>
        </authorList>
    </citation>
    <scope>IDENTIFICATION</scope>
    <source>
        <tissue evidence="32 33">Gonads</tissue>
    </source>
</reference>
<dbReference type="GO" id="GO:0046486">
    <property type="term" value="P:glycerolipid metabolic process"/>
    <property type="evidence" value="ECO:0007669"/>
    <property type="project" value="UniProtKB-UniPathway"/>
</dbReference>
<dbReference type="GO" id="GO:0005758">
    <property type="term" value="C:mitochondrial intermembrane space"/>
    <property type="evidence" value="ECO:0007669"/>
    <property type="project" value="UniProtKB-SubCell"/>
</dbReference>
<dbReference type="GO" id="GO:0005524">
    <property type="term" value="F:ATP binding"/>
    <property type="evidence" value="ECO:0007669"/>
    <property type="project" value="UniProtKB-KW"/>
</dbReference>
<evidence type="ECO:0000256" key="22">
    <source>
        <dbReference type="ARBA" id="ARBA00026096"/>
    </source>
</evidence>
<evidence type="ECO:0000256" key="29">
    <source>
        <dbReference type="ARBA" id="ARBA00048876"/>
    </source>
</evidence>
<dbReference type="SMART" id="SM00046">
    <property type="entry name" value="DAGKc"/>
    <property type="match status" value="1"/>
</dbReference>
<comment type="catalytic activity">
    <reaction evidence="18">
        <text>a 1-acyl-sn-glycerol + ATP = a 1-acyl-sn-glycero-3-phosphate + ADP + H(+)</text>
        <dbReference type="Rhea" id="RHEA:33747"/>
        <dbReference type="ChEBI" id="CHEBI:15378"/>
        <dbReference type="ChEBI" id="CHEBI:30616"/>
        <dbReference type="ChEBI" id="CHEBI:57970"/>
        <dbReference type="ChEBI" id="CHEBI:64683"/>
        <dbReference type="ChEBI" id="CHEBI:456216"/>
    </reaction>
    <physiologicalReaction direction="left-to-right" evidence="18">
        <dbReference type="Rhea" id="RHEA:33748"/>
    </physiologicalReaction>
</comment>
<evidence type="ECO:0000313" key="33">
    <source>
        <dbReference type="RefSeq" id="XP_030759988.1"/>
    </source>
</evidence>